<evidence type="ECO:0000313" key="2">
    <source>
        <dbReference type="EMBL" id="SUD91703.1"/>
    </source>
</evidence>
<keyword evidence="1" id="KW-0472">Membrane</keyword>
<feature type="transmembrane region" description="Helical" evidence="1">
    <location>
        <begin position="45"/>
        <end position="67"/>
    </location>
</feature>
<proteinExistence type="predicted"/>
<dbReference type="AlphaFoldDB" id="A0A379LMC6"/>
<organism evidence="2 3">
    <name type="scientific">Psychrobacter phenylpyruvicus</name>
    <dbReference type="NCBI Taxonomy" id="29432"/>
    <lineage>
        <taxon>Bacteria</taxon>
        <taxon>Pseudomonadati</taxon>
        <taxon>Pseudomonadota</taxon>
        <taxon>Gammaproteobacteria</taxon>
        <taxon>Moraxellales</taxon>
        <taxon>Moraxellaceae</taxon>
        <taxon>Psychrobacter</taxon>
    </lineage>
</organism>
<name>A0A379LMC6_9GAMM</name>
<accession>A0A379LMC6</accession>
<keyword evidence="1" id="KW-0812">Transmembrane</keyword>
<dbReference type="Proteomes" id="UP000254123">
    <property type="component" value="Unassembled WGS sequence"/>
</dbReference>
<evidence type="ECO:0000256" key="1">
    <source>
        <dbReference type="SAM" id="Phobius"/>
    </source>
</evidence>
<evidence type="ECO:0000313" key="3">
    <source>
        <dbReference type="Proteomes" id="UP000254123"/>
    </source>
</evidence>
<gene>
    <name evidence="2" type="ORF">NCTC10526_02073</name>
</gene>
<dbReference type="EMBL" id="UGVC01000001">
    <property type="protein sequence ID" value="SUD91703.1"/>
    <property type="molecule type" value="Genomic_DNA"/>
</dbReference>
<protein>
    <submittedName>
        <fullName evidence="2">Uncharacterized protein</fullName>
    </submittedName>
</protein>
<reference evidence="2 3" key="1">
    <citation type="submission" date="2018-06" db="EMBL/GenBank/DDBJ databases">
        <authorList>
            <consortium name="Pathogen Informatics"/>
            <person name="Doyle S."/>
        </authorList>
    </citation>
    <scope>NUCLEOTIDE SEQUENCE [LARGE SCALE GENOMIC DNA]</scope>
    <source>
        <strain evidence="2 3">NCTC10526</strain>
    </source>
</reference>
<keyword evidence="1" id="KW-1133">Transmembrane helix</keyword>
<sequence length="70" mass="7889">MKETFIRSFDYKKDDFKGTDFKGNSYKNCVSSDYIQGQKSNFPRITAIILQGLGLIAKYGVAVATIIPLY</sequence>
<keyword evidence="3" id="KW-1185">Reference proteome</keyword>